<dbReference type="GO" id="GO:0000324">
    <property type="term" value="C:fungal-type vacuole"/>
    <property type="evidence" value="ECO:0007669"/>
    <property type="project" value="TreeGrafter"/>
</dbReference>
<evidence type="ECO:0000256" key="1">
    <source>
        <dbReference type="ARBA" id="ARBA00009431"/>
    </source>
</evidence>
<reference evidence="7" key="1">
    <citation type="journal article" date="2020" name="Stud. Mycol.">
        <title>101 Dothideomycetes genomes: a test case for predicting lifestyles and emergence of pathogens.</title>
        <authorList>
            <person name="Haridas S."/>
            <person name="Albert R."/>
            <person name="Binder M."/>
            <person name="Bloem J."/>
            <person name="Labutti K."/>
            <person name="Salamov A."/>
            <person name="Andreopoulos B."/>
            <person name="Baker S."/>
            <person name="Barry K."/>
            <person name="Bills G."/>
            <person name="Bluhm B."/>
            <person name="Cannon C."/>
            <person name="Castanera R."/>
            <person name="Culley D."/>
            <person name="Daum C."/>
            <person name="Ezra D."/>
            <person name="Gonzalez J."/>
            <person name="Henrissat B."/>
            <person name="Kuo A."/>
            <person name="Liang C."/>
            <person name="Lipzen A."/>
            <person name="Lutzoni F."/>
            <person name="Magnuson J."/>
            <person name="Mondo S."/>
            <person name="Nolan M."/>
            <person name="Ohm R."/>
            <person name="Pangilinan J."/>
            <person name="Park H.-J."/>
            <person name="Ramirez L."/>
            <person name="Alfaro M."/>
            <person name="Sun H."/>
            <person name="Tritt A."/>
            <person name="Yoshinaga Y."/>
            <person name="Zwiers L.-H."/>
            <person name="Turgeon B."/>
            <person name="Goodwin S."/>
            <person name="Spatafora J."/>
            <person name="Crous P."/>
            <person name="Grigoriev I."/>
        </authorList>
    </citation>
    <scope>NUCLEOTIDE SEQUENCE</scope>
    <source>
        <strain evidence="7">CBS 183.55</strain>
    </source>
</reference>
<dbReference type="PANTHER" id="PTHR11802:SF131">
    <property type="entry name" value="CARBOXYPEPTIDASE"/>
    <property type="match status" value="1"/>
</dbReference>
<keyword evidence="3" id="KW-0645">Protease</keyword>
<dbReference type="InterPro" id="IPR001563">
    <property type="entry name" value="Peptidase_S10"/>
</dbReference>
<dbReference type="EMBL" id="ML978980">
    <property type="protein sequence ID" value="KAF1925941.1"/>
    <property type="molecule type" value="Genomic_DNA"/>
</dbReference>
<evidence type="ECO:0000256" key="4">
    <source>
        <dbReference type="ARBA" id="ARBA00022801"/>
    </source>
</evidence>
<evidence type="ECO:0000256" key="2">
    <source>
        <dbReference type="ARBA" id="ARBA00022645"/>
    </source>
</evidence>
<dbReference type="OrthoDB" id="443318at2759"/>
<keyword evidence="2" id="KW-0121">Carboxypeptidase</keyword>
<accession>A0A6A5RCH2</accession>
<feature type="signal peptide" evidence="6">
    <location>
        <begin position="1"/>
        <end position="21"/>
    </location>
</feature>
<dbReference type="Proteomes" id="UP000800082">
    <property type="component" value="Unassembled WGS sequence"/>
</dbReference>
<dbReference type="Pfam" id="PF00450">
    <property type="entry name" value="Peptidase_S10"/>
    <property type="match status" value="2"/>
</dbReference>
<comment type="similarity">
    <text evidence="1">Belongs to the peptidase S10 family.</text>
</comment>
<organism evidence="7 8">
    <name type="scientific">Didymella exigua CBS 183.55</name>
    <dbReference type="NCBI Taxonomy" id="1150837"/>
    <lineage>
        <taxon>Eukaryota</taxon>
        <taxon>Fungi</taxon>
        <taxon>Dikarya</taxon>
        <taxon>Ascomycota</taxon>
        <taxon>Pezizomycotina</taxon>
        <taxon>Dothideomycetes</taxon>
        <taxon>Pleosporomycetidae</taxon>
        <taxon>Pleosporales</taxon>
        <taxon>Pleosporineae</taxon>
        <taxon>Didymellaceae</taxon>
        <taxon>Didymella</taxon>
    </lineage>
</organism>
<dbReference type="InterPro" id="IPR029058">
    <property type="entry name" value="AB_hydrolase_fold"/>
</dbReference>
<dbReference type="AlphaFoldDB" id="A0A6A5RCH2"/>
<evidence type="ECO:0000313" key="8">
    <source>
        <dbReference type="Proteomes" id="UP000800082"/>
    </source>
</evidence>
<evidence type="ECO:0000313" key="7">
    <source>
        <dbReference type="EMBL" id="KAF1925941.1"/>
    </source>
</evidence>
<dbReference type="GO" id="GO:0006508">
    <property type="term" value="P:proteolysis"/>
    <property type="evidence" value="ECO:0007669"/>
    <property type="project" value="UniProtKB-KW"/>
</dbReference>
<dbReference type="GO" id="GO:0004185">
    <property type="term" value="F:serine-type carboxypeptidase activity"/>
    <property type="evidence" value="ECO:0007669"/>
    <property type="project" value="InterPro"/>
</dbReference>
<protein>
    <submittedName>
        <fullName evidence="7">Alpha/beta-hydrolase</fullName>
    </submittedName>
</protein>
<dbReference type="RefSeq" id="XP_033446193.1">
    <property type="nucleotide sequence ID" value="XM_033586828.1"/>
</dbReference>
<feature type="chain" id="PRO_5025602194" evidence="6">
    <location>
        <begin position="22"/>
        <end position="472"/>
    </location>
</feature>
<keyword evidence="4 7" id="KW-0378">Hydrolase</keyword>
<evidence type="ECO:0000256" key="6">
    <source>
        <dbReference type="SAM" id="SignalP"/>
    </source>
</evidence>
<evidence type="ECO:0000256" key="5">
    <source>
        <dbReference type="ARBA" id="ARBA00023180"/>
    </source>
</evidence>
<proteinExistence type="inferred from homology"/>
<dbReference type="PANTHER" id="PTHR11802">
    <property type="entry name" value="SERINE PROTEASE FAMILY S10 SERINE CARBOXYPEPTIDASE"/>
    <property type="match status" value="1"/>
</dbReference>
<gene>
    <name evidence="7" type="ORF">M421DRAFT_102803</name>
</gene>
<keyword evidence="6" id="KW-0732">Signal</keyword>
<evidence type="ECO:0000256" key="3">
    <source>
        <dbReference type="ARBA" id="ARBA00022670"/>
    </source>
</evidence>
<keyword evidence="8" id="KW-1185">Reference proteome</keyword>
<dbReference type="Gene3D" id="3.40.50.1820">
    <property type="entry name" value="alpha/beta hydrolase"/>
    <property type="match status" value="1"/>
</dbReference>
<dbReference type="GeneID" id="54344474"/>
<sequence>MERLALLAAALVAASLSGARATYFVERQVPANATGVTAITSPQGAQTRLNEKTNMFFCFFEARENPQEKPLSLWLNGGPGSNSLIGLFQEHGPCVGFSYDTTEVDEKSRYSLVDPDAANTIHAAAVGAWHILQIFLELSPQLDADIKNPTFNLWTESHGGHCGPGFDNYFYRQNEAIRNGSTKGVELHMDTLGVINGLIDEQIQAPYYPEFAINNTYGIKAYNDTVYTFAKQAFYYPWDCNDQIEYYKQPNRSTEDGQLACSSAMTMSIAYYFVDFLNLASTQEALGFNINYTSASSSPVFSCFSSTGDFVYSFIEDLSDILGYGVRVALLYSGVHYICNWYICNWFGGEAVSLIINHTDKAAFNAAGYTPFLVDGVEYGQVREYGNFSFTRIYEASYEVPYYRSVAILKYFKRVLDHVIIADGSKVVIDDYSTNGTAKATHTEPYVPLPPTSTPISYINTGERRVKTVWRD</sequence>
<keyword evidence="5" id="KW-0325">Glycoprotein</keyword>
<dbReference type="SUPFAM" id="SSF53474">
    <property type="entry name" value="alpha/beta-Hydrolases"/>
    <property type="match status" value="1"/>
</dbReference>
<name>A0A6A5RCH2_9PLEO</name>